<feature type="binding site" evidence="2">
    <location>
        <position position="112"/>
    </location>
    <ligand>
        <name>Mg(2+)</name>
        <dbReference type="ChEBI" id="CHEBI:18420"/>
        <label>1</label>
    </ligand>
</feature>
<feature type="binding site" evidence="2">
    <location>
        <position position="25"/>
    </location>
    <ligand>
        <name>Mg(2+)</name>
        <dbReference type="ChEBI" id="CHEBI:18420"/>
        <label>3</label>
    </ligand>
</feature>
<dbReference type="Gene3D" id="3.30.1330.10">
    <property type="entry name" value="PurM-like, N-terminal domain"/>
    <property type="match status" value="1"/>
</dbReference>
<dbReference type="InterPro" id="IPR010918">
    <property type="entry name" value="PurM-like_C_dom"/>
</dbReference>
<dbReference type="OrthoDB" id="9802811at2"/>
<dbReference type="SUPFAM" id="SSF55326">
    <property type="entry name" value="PurM N-terminal domain-like"/>
    <property type="match status" value="1"/>
</dbReference>
<feature type="binding site" evidence="2">
    <location>
        <position position="136"/>
    </location>
    <ligand>
        <name>ATP</name>
        <dbReference type="ChEBI" id="CHEBI:30616"/>
    </ligand>
</feature>
<feature type="binding site" evidence="2">
    <location>
        <position position="196"/>
    </location>
    <ligand>
        <name>Mg(2+)</name>
        <dbReference type="ChEBI" id="CHEBI:18420"/>
        <label>3</label>
    </ligand>
</feature>
<dbReference type="PATRIC" id="fig|172044.3.peg.1680"/>
<feature type="binding site" evidence="2">
    <location>
        <position position="198"/>
    </location>
    <ligand>
        <name>ATP</name>
        <dbReference type="ChEBI" id="CHEBI:30616"/>
    </ligand>
</feature>
<evidence type="ECO:0000256" key="3">
    <source>
        <dbReference type="SAM" id="MobiDB-lite"/>
    </source>
</evidence>
<dbReference type="Proteomes" id="UP000073923">
    <property type="component" value="Unassembled WGS sequence"/>
</dbReference>
<reference evidence="6 7" key="1">
    <citation type="journal article" date="2016" name="Front. Microbiol.">
        <title>Genomic Resource of Rice Seed Associated Bacteria.</title>
        <authorList>
            <person name="Midha S."/>
            <person name="Bansal K."/>
            <person name="Sharma S."/>
            <person name="Kumar N."/>
            <person name="Patil P.P."/>
            <person name="Chaudhry V."/>
            <person name="Patil P.B."/>
        </authorList>
    </citation>
    <scope>NUCLEOTIDE SEQUENCE [LARGE SCALE GENOMIC DNA]</scope>
    <source>
        <strain evidence="6 7">NS355</strain>
    </source>
</reference>
<dbReference type="PANTHER" id="PTHR30270">
    <property type="entry name" value="THIAMINE-MONOPHOSPHATE KINASE"/>
    <property type="match status" value="1"/>
</dbReference>
<dbReference type="Gene3D" id="3.90.650.10">
    <property type="entry name" value="PurM-like C-terminal domain"/>
    <property type="match status" value="1"/>
</dbReference>
<dbReference type="InterPro" id="IPR036676">
    <property type="entry name" value="PurM-like_C_sf"/>
</dbReference>
<dbReference type="GO" id="GO:0009228">
    <property type="term" value="P:thiamine biosynthetic process"/>
    <property type="evidence" value="ECO:0007669"/>
    <property type="project" value="UniProtKB-KW"/>
</dbReference>
<evidence type="ECO:0000313" key="6">
    <source>
        <dbReference type="EMBL" id="KTW01420.1"/>
    </source>
</evidence>
<dbReference type="EMBL" id="LDTF01000004">
    <property type="protein sequence ID" value="KTW01420.1"/>
    <property type="molecule type" value="Genomic_DNA"/>
</dbReference>
<dbReference type="InterPro" id="IPR036921">
    <property type="entry name" value="PurM-like_N_sf"/>
</dbReference>
<feature type="binding site" evidence="2">
    <location>
        <position position="39"/>
    </location>
    <ligand>
        <name>Mg(2+)</name>
        <dbReference type="ChEBI" id="CHEBI:18420"/>
        <label>2</label>
    </ligand>
</feature>
<evidence type="ECO:0000313" key="7">
    <source>
        <dbReference type="Proteomes" id="UP000073923"/>
    </source>
</evidence>
<dbReference type="GO" id="GO:0005524">
    <property type="term" value="F:ATP binding"/>
    <property type="evidence" value="ECO:0007669"/>
    <property type="project" value="UniProtKB-UniRule"/>
</dbReference>
<comment type="pathway">
    <text evidence="2">Cofactor biosynthesis; thiamine diphosphate biosynthesis; thiamine diphosphate from thiamine phosphate: step 1/1.</text>
</comment>
<keyword evidence="1 2" id="KW-0784">Thiamine biosynthesis</keyword>
<dbReference type="NCBIfam" id="TIGR01379">
    <property type="entry name" value="thiL"/>
    <property type="match status" value="1"/>
</dbReference>
<keyword evidence="2" id="KW-0067">ATP-binding</keyword>
<feature type="binding site" evidence="2">
    <location>
        <begin position="111"/>
        <end position="112"/>
    </location>
    <ligand>
        <name>ATP</name>
        <dbReference type="ChEBI" id="CHEBI:30616"/>
    </ligand>
</feature>
<feature type="binding site" evidence="2">
    <location>
        <position position="37"/>
    </location>
    <ligand>
        <name>Mg(2+)</name>
        <dbReference type="ChEBI" id="CHEBI:18420"/>
        <label>4</label>
    </ligand>
</feature>
<feature type="binding site" evidence="2">
    <location>
        <position position="67"/>
    </location>
    <ligand>
        <name>Mg(2+)</name>
        <dbReference type="ChEBI" id="CHEBI:18420"/>
        <label>4</label>
    </ligand>
</feature>
<comment type="caution">
    <text evidence="6">The sequence shown here is derived from an EMBL/GenBank/DDBJ whole genome shotgun (WGS) entry which is preliminary data.</text>
</comment>
<dbReference type="InterPro" id="IPR016188">
    <property type="entry name" value="PurM-like_N"/>
</dbReference>
<feature type="binding site" evidence="2">
    <location>
        <position position="67"/>
    </location>
    <ligand>
        <name>Mg(2+)</name>
        <dbReference type="ChEBI" id="CHEBI:18420"/>
        <label>3</label>
    </ligand>
</feature>
<dbReference type="Pfam" id="PF02769">
    <property type="entry name" value="AIRS_C"/>
    <property type="match status" value="1"/>
</dbReference>
<keyword evidence="2 6" id="KW-0418">Kinase</keyword>
<dbReference type="GO" id="GO:0000287">
    <property type="term" value="F:magnesium ion binding"/>
    <property type="evidence" value="ECO:0007669"/>
    <property type="project" value="UniProtKB-UniRule"/>
</dbReference>
<dbReference type="SUPFAM" id="SSF56042">
    <property type="entry name" value="PurM C-terminal domain-like"/>
    <property type="match status" value="1"/>
</dbReference>
<evidence type="ECO:0000259" key="5">
    <source>
        <dbReference type="Pfam" id="PF02769"/>
    </source>
</evidence>
<dbReference type="CDD" id="cd02194">
    <property type="entry name" value="ThiL"/>
    <property type="match status" value="1"/>
</dbReference>
<dbReference type="GO" id="GO:0009229">
    <property type="term" value="P:thiamine diphosphate biosynthetic process"/>
    <property type="evidence" value="ECO:0007669"/>
    <property type="project" value="UniProtKB-UniRule"/>
</dbReference>
<evidence type="ECO:0000259" key="4">
    <source>
        <dbReference type="Pfam" id="PF00586"/>
    </source>
</evidence>
<accession>A0A147J011</accession>
<comment type="caution">
    <text evidence="2">Lacks conserved residue(s) required for the propagation of feature annotation.</text>
</comment>
<feature type="binding site" evidence="2">
    <location>
        <position position="25"/>
    </location>
    <ligand>
        <name>Mg(2+)</name>
        <dbReference type="ChEBI" id="CHEBI:18420"/>
        <label>4</label>
    </ligand>
</feature>
<proteinExistence type="inferred from homology"/>
<feature type="binding site" evidence="2">
    <location>
        <position position="38"/>
    </location>
    <ligand>
        <name>Mg(2+)</name>
        <dbReference type="ChEBI" id="CHEBI:18420"/>
        <label>1</label>
    </ligand>
</feature>
<feature type="binding site" evidence="2">
    <location>
        <position position="39"/>
    </location>
    <ligand>
        <name>Mg(2+)</name>
        <dbReference type="ChEBI" id="CHEBI:18420"/>
        <label>1</label>
    </ligand>
</feature>
<keyword evidence="2" id="KW-0460">Magnesium</keyword>
<keyword evidence="2" id="KW-0547">Nucleotide-binding</keyword>
<feature type="region of interest" description="Disordered" evidence="3">
    <location>
        <begin position="277"/>
        <end position="301"/>
    </location>
</feature>
<dbReference type="EC" id="2.7.4.16" evidence="2"/>
<gene>
    <name evidence="2" type="primary">thiL</name>
    <name evidence="6" type="ORF">NS355_00985</name>
</gene>
<sequence length="301" mass="31204">MTEAEFIAALRRMPLHPGARGLVDDSAVLTAAPLVVTTDTLVEGVHFLPDDPPADIAWKLVATNLSDLAAKGALVEGVLLNYPLGDSAWDRAFLDGLATVLTRFDTRLIGGDTVSKRGPRTLTLTAFGRDAAAPSRDGAQVGDALWVTGTIGDAGLGLAIAQGGHGPIVLRDAYRRPWPRLTEGRALGPLVHAMMDVSDGLLIDADRMAQASGLAVTVALDTVPLSEAARAFGGTDRAARLAAATAGDDYELLFALPAGTAPPVAATRVGSFAPGHGLTLTDSGEPIPLPPRCGYEHRPES</sequence>
<feature type="domain" description="PurM-like N-terminal" evidence="4">
    <location>
        <begin position="24"/>
        <end position="128"/>
    </location>
</feature>
<comment type="similarity">
    <text evidence="2">Belongs to the thiamine-monophosphate kinase family.</text>
</comment>
<dbReference type="InterPro" id="IPR006283">
    <property type="entry name" value="ThiL-like"/>
</dbReference>
<dbReference type="RefSeq" id="WP_058743943.1">
    <property type="nucleotide sequence ID" value="NZ_LDTF01000004.1"/>
</dbReference>
<comment type="function">
    <text evidence="2">Catalyzes the ATP-dependent phosphorylation of thiamine-monophosphate (TMP) to form thiamine-pyrophosphate (TPP), the active form of vitamin B1.</text>
</comment>
<evidence type="ECO:0000256" key="2">
    <source>
        <dbReference type="HAMAP-Rule" id="MF_02128"/>
    </source>
</evidence>
<dbReference type="GO" id="GO:0009030">
    <property type="term" value="F:thiamine-phosphate kinase activity"/>
    <property type="evidence" value="ECO:0007669"/>
    <property type="project" value="UniProtKB-UniRule"/>
</dbReference>
<feature type="binding site" evidence="2">
    <location>
        <position position="46"/>
    </location>
    <ligand>
        <name>substrate</name>
    </ligand>
</feature>
<comment type="catalytic activity">
    <reaction evidence="2">
        <text>thiamine phosphate + ATP = thiamine diphosphate + ADP</text>
        <dbReference type="Rhea" id="RHEA:15913"/>
        <dbReference type="ChEBI" id="CHEBI:30616"/>
        <dbReference type="ChEBI" id="CHEBI:37575"/>
        <dbReference type="ChEBI" id="CHEBI:58937"/>
        <dbReference type="ChEBI" id="CHEBI:456216"/>
        <dbReference type="EC" id="2.7.4.16"/>
    </reaction>
</comment>
<feature type="binding site" evidence="2">
    <location>
        <position position="199"/>
    </location>
    <ligand>
        <name>Mg(2+)</name>
        <dbReference type="ChEBI" id="CHEBI:18420"/>
        <label>5</label>
    </ligand>
</feature>
<keyword evidence="2" id="KW-0808">Transferase</keyword>
<feature type="binding site" evidence="2">
    <location>
        <position position="248"/>
    </location>
    <ligand>
        <name>substrate</name>
    </ligand>
</feature>
<organism evidence="6 7">
    <name type="scientific">Sphingomonas yabuuchiae</name>
    <dbReference type="NCBI Taxonomy" id="172044"/>
    <lineage>
        <taxon>Bacteria</taxon>
        <taxon>Pseudomonadati</taxon>
        <taxon>Pseudomonadota</taxon>
        <taxon>Alphaproteobacteria</taxon>
        <taxon>Sphingomonadales</taxon>
        <taxon>Sphingomonadaceae</taxon>
        <taxon>Sphingomonas</taxon>
    </lineage>
</organism>
<keyword evidence="2" id="KW-0479">Metal-binding</keyword>
<feature type="binding site" evidence="2">
    <location>
        <position position="67"/>
    </location>
    <ligand>
        <name>Mg(2+)</name>
        <dbReference type="ChEBI" id="CHEBI:18420"/>
        <label>2</label>
    </ligand>
</feature>
<feature type="domain" description="PurM-like C-terminal" evidence="5">
    <location>
        <begin position="140"/>
        <end position="239"/>
    </location>
</feature>
<dbReference type="UniPathway" id="UPA00060">
    <property type="reaction ID" value="UER00142"/>
</dbReference>
<evidence type="ECO:0000256" key="1">
    <source>
        <dbReference type="ARBA" id="ARBA00022977"/>
    </source>
</evidence>
<dbReference type="AlphaFoldDB" id="A0A147J011"/>
<dbReference type="PANTHER" id="PTHR30270:SF0">
    <property type="entry name" value="THIAMINE-MONOPHOSPHATE KINASE"/>
    <property type="match status" value="1"/>
</dbReference>
<feature type="binding site" evidence="2">
    <location>
        <position position="295"/>
    </location>
    <ligand>
        <name>substrate</name>
    </ligand>
</feature>
<comment type="miscellaneous">
    <text evidence="2">Reaction mechanism of ThiL seems to utilize a direct, inline transfer of the gamma-phosphate of ATP to TMP rather than a phosphorylated enzyme intermediate.</text>
</comment>
<dbReference type="Pfam" id="PF00586">
    <property type="entry name" value="AIRS"/>
    <property type="match status" value="1"/>
</dbReference>
<name>A0A147J011_9SPHN</name>
<protein>
    <recommendedName>
        <fullName evidence="2">Thiamine-monophosphate kinase</fullName>
        <shortName evidence="2">TMP kinase</shortName>
        <shortName evidence="2">Thiamine-phosphate kinase</shortName>
        <ecNumber evidence="2">2.7.4.16</ecNumber>
    </recommendedName>
</protein>
<dbReference type="PIRSF" id="PIRSF005303">
    <property type="entry name" value="Thiam_monoph_kin"/>
    <property type="match status" value="1"/>
</dbReference>
<dbReference type="HAMAP" id="MF_02128">
    <property type="entry name" value="TMP_kinase"/>
    <property type="match status" value="1"/>
</dbReference>